<comment type="caution">
    <text evidence="2">The sequence shown here is derived from an EMBL/GenBank/DDBJ whole genome shotgun (WGS) entry which is preliminary data.</text>
</comment>
<dbReference type="SUPFAM" id="SSF48452">
    <property type="entry name" value="TPR-like"/>
    <property type="match status" value="1"/>
</dbReference>
<feature type="chain" id="PRO_5011988760" evidence="1">
    <location>
        <begin position="24"/>
        <end position="516"/>
    </location>
</feature>
<dbReference type="PROSITE" id="PS51257">
    <property type="entry name" value="PROKAR_LIPOPROTEIN"/>
    <property type="match status" value="1"/>
</dbReference>
<evidence type="ECO:0000313" key="2">
    <source>
        <dbReference type="EMBL" id="OUP18556.1"/>
    </source>
</evidence>
<proteinExistence type="predicted"/>
<dbReference type="InterPro" id="IPR041662">
    <property type="entry name" value="SusD-like_2"/>
</dbReference>
<organism evidence="2 3">
    <name type="scientific">Parabacteroides distasonis</name>
    <dbReference type="NCBI Taxonomy" id="823"/>
    <lineage>
        <taxon>Bacteria</taxon>
        <taxon>Pseudomonadati</taxon>
        <taxon>Bacteroidota</taxon>
        <taxon>Bacteroidia</taxon>
        <taxon>Bacteroidales</taxon>
        <taxon>Tannerellaceae</taxon>
        <taxon>Parabacteroides</taxon>
    </lineage>
</organism>
<feature type="signal peptide" evidence="1">
    <location>
        <begin position="1"/>
        <end position="23"/>
    </location>
</feature>
<dbReference type="Proteomes" id="UP000195950">
    <property type="component" value="Unassembled WGS sequence"/>
</dbReference>
<evidence type="ECO:0000256" key="1">
    <source>
        <dbReference type="SAM" id="SignalP"/>
    </source>
</evidence>
<dbReference type="AlphaFoldDB" id="A0A1Y4IG94"/>
<evidence type="ECO:0000313" key="3">
    <source>
        <dbReference type="Proteomes" id="UP000195950"/>
    </source>
</evidence>
<protein>
    <submittedName>
        <fullName evidence="2">SusD/RagB family nutrient-binding outer membrane lipoprotein</fullName>
    </submittedName>
</protein>
<dbReference type="InterPro" id="IPR011990">
    <property type="entry name" value="TPR-like_helical_dom_sf"/>
</dbReference>
<dbReference type="Pfam" id="PF12771">
    <property type="entry name" value="SusD-like_2"/>
    <property type="match status" value="1"/>
</dbReference>
<dbReference type="RefSeq" id="WP_087344721.1">
    <property type="nucleotide sequence ID" value="NZ_NFJX01000009.1"/>
</dbReference>
<keyword evidence="1" id="KW-0732">Signal</keyword>
<gene>
    <name evidence="2" type="ORF">B5F32_11555</name>
</gene>
<accession>A0A1Y4IG94</accession>
<keyword evidence="2" id="KW-0449">Lipoprotein</keyword>
<dbReference type="EMBL" id="NFJX01000009">
    <property type="protein sequence ID" value="OUP18556.1"/>
    <property type="molecule type" value="Genomic_DNA"/>
</dbReference>
<dbReference type="Gene3D" id="1.25.40.390">
    <property type="match status" value="1"/>
</dbReference>
<sequence length="516" mass="59478">MRTIYKKLLSVVCILGSFGTWTACTSSFDDLNTNPDTTSKVTPSMLATKMILGHVSSAYSVDSELMCKRLFLGERISYLQYNWVEKGSFDAIRDLTNAQKMVELASEADKEAYTGLYYYLKGWAFYQTTINMGDIPYSEALLIETFRYPKYDEQKEVFLGILNDLEQAEIHFSKASSFNGDPFYNGDPEKWKKATNVLRLKVLMTLQKRSEDTADLQVKEKFAQIVNEGNLFRGNEDNLQVVYSNKEGQKNPLHHDNMKWVDWYAGSSTLIDPLKKFKDYRLFSYFSPMQTLTDPTYLPEGETLLEKNDWGAYQGIDVSCPFNDGQKLVVNKRACSLNEIYRSDYAGVPSIRLGYADMNFILAEAAERGWINRSAQEYYKKGIRASFEFVRSTVSSAYNNGMDITDEYIDQYLGGEGVAYKTNGSSRERLEQIWLQAYLASFFHLAWDSYYDYRRTGSPALPINPETNMNDKKNKIPVRWLYPESETNYNKEQLQIALKRQWGGSEDVNKLMWILK</sequence>
<name>A0A1Y4IG94_PARDI</name>
<reference evidence="3" key="1">
    <citation type="submission" date="2017-04" db="EMBL/GenBank/DDBJ databases">
        <title>Function of individual gut microbiota members based on whole genome sequencing of pure cultures obtained from chicken caecum.</title>
        <authorList>
            <person name="Medvecky M."/>
            <person name="Cejkova D."/>
            <person name="Polansky O."/>
            <person name="Karasova D."/>
            <person name="Kubasova T."/>
            <person name="Cizek A."/>
            <person name="Rychlik I."/>
        </authorList>
    </citation>
    <scope>NUCLEOTIDE SEQUENCE [LARGE SCALE GENOMIC DNA]</scope>
    <source>
        <strain evidence="3">An199</strain>
    </source>
</reference>